<dbReference type="Proteomes" id="UP000179221">
    <property type="component" value="Unassembled WGS sequence"/>
</dbReference>
<proteinExistence type="predicted"/>
<dbReference type="PANTHER" id="PTHR43591:SF24">
    <property type="entry name" value="2-METHOXY-6-POLYPRENYL-1,4-BENZOQUINOL METHYLASE, MITOCHONDRIAL"/>
    <property type="match status" value="1"/>
</dbReference>
<dbReference type="AlphaFoldDB" id="A0A1F7YF66"/>
<dbReference type="EMBL" id="MGGL01000017">
    <property type="protein sequence ID" value="OGM25971.1"/>
    <property type="molecule type" value="Genomic_DNA"/>
</dbReference>
<reference evidence="2 3" key="1">
    <citation type="journal article" date="2016" name="Nat. Commun.">
        <title>Thousands of microbial genomes shed light on interconnected biogeochemical processes in an aquifer system.</title>
        <authorList>
            <person name="Anantharaman K."/>
            <person name="Brown C.T."/>
            <person name="Hug L.A."/>
            <person name="Sharon I."/>
            <person name="Castelle C.J."/>
            <person name="Probst A.J."/>
            <person name="Thomas B.C."/>
            <person name="Singh A."/>
            <person name="Wilkins M.J."/>
            <person name="Karaoz U."/>
            <person name="Brodie E.L."/>
            <person name="Williams K.H."/>
            <person name="Hubbard S.S."/>
            <person name="Banfield J.F."/>
        </authorList>
    </citation>
    <scope>NUCLEOTIDE SEQUENCE [LARGE SCALE GENOMIC DNA]</scope>
</reference>
<evidence type="ECO:0000313" key="3">
    <source>
        <dbReference type="Proteomes" id="UP000179221"/>
    </source>
</evidence>
<dbReference type="InterPro" id="IPR029063">
    <property type="entry name" value="SAM-dependent_MTases_sf"/>
</dbReference>
<dbReference type="Pfam" id="PF13847">
    <property type="entry name" value="Methyltransf_31"/>
    <property type="match status" value="1"/>
</dbReference>
<accession>A0A1F7YF66</accession>
<feature type="domain" description="Methyltransferase" evidence="1">
    <location>
        <begin position="63"/>
        <end position="176"/>
    </location>
</feature>
<comment type="caution">
    <text evidence="2">The sequence shown here is derived from an EMBL/GenBank/DDBJ whole genome shotgun (WGS) entry which is preliminary data.</text>
</comment>
<dbReference type="Gene3D" id="3.40.50.150">
    <property type="entry name" value="Vaccinia Virus protein VP39"/>
    <property type="match status" value="1"/>
</dbReference>
<evidence type="ECO:0000313" key="2">
    <source>
        <dbReference type="EMBL" id="OGM25971.1"/>
    </source>
</evidence>
<dbReference type="InterPro" id="IPR025714">
    <property type="entry name" value="Methyltranfer_dom"/>
</dbReference>
<dbReference type="CDD" id="cd02440">
    <property type="entry name" value="AdoMet_MTases"/>
    <property type="match status" value="1"/>
</dbReference>
<dbReference type="SUPFAM" id="SSF53335">
    <property type="entry name" value="S-adenosyl-L-methionine-dependent methyltransferases"/>
    <property type="match status" value="1"/>
</dbReference>
<dbReference type="PANTHER" id="PTHR43591">
    <property type="entry name" value="METHYLTRANSFERASE"/>
    <property type="match status" value="1"/>
</dbReference>
<gene>
    <name evidence="2" type="ORF">A2628_00285</name>
</gene>
<evidence type="ECO:0000259" key="1">
    <source>
        <dbReference type="Pfam" id="PF13847"/>
    </source>
</evidence>
<name>A0A1F7YF66_9BACT</name>
<dbReference type="GO" id="GO:0008757">
    <property type="term" value="F:S-adenosylmethionine-dependent methyltransferase activity"/>
    <property type="evidence" value="ECO:0007669"/>
    <property type="project" value="InterPro"/>
</dbReference>
<organism evidence="2 3">
    <name type="scientific">Candidatus Woesebacteria bacterium RIFCSPHIGHO2_01_FULL_40_22</name>
    <dbReference type="NCBI Taxonomy" id="1802499"/>
    <lineage>
        <taxon>Bacteria</taxon>
        <taxon>Candidatus Woeseibacteriota</taxon>
    </lineage>
</organism>
<sequence>MYIVLIIIFATIATKLLYKELKFRQERHKNPVPASPKGGPFFDSRLRKKLQPTELILKRSGITKGMTVLDLGCGSGAYTTDTARAVGKNGLVYAVDLQDEMLAQLKAKLQKEEFHNLNNIKIVKANASKLPFKPNTFDLVYLIDVLQEIPNSLKALIEIKRVLKPNGILAITEYFMDPDFAFKSATVKLCEKAGFIKQNIQGWFFFYTARFTRS</sequence>
<protein>
    <recommendedName>
        <fullName evidence="1">Methyltransferase domain-containing protein</fullName>
    </recommendedName>
</protein>